<feature type="region of interest" description="Disordered" evidence="1">
    <location>
        <begin position="166"/>
        <end position="219"/>
    </location>
</feature>
<dbReference type="InterPro" id="IPR048494">
    <property type="entry name" value="Dit-like_N"/>
</dbReference>
<evidence type="ECO:0000313" key="3">
    <source>
        <dbReference type="EMBL" id="QKJ86687.1"/>
    </source>
</evidence>
<sequence>MSFSDLLGFTWNGGLDNLFHVSNEVIGSLEFDSIDSETHDWQRDITQNPVENGIPIADHIIEKPRSLTVTGMISNSPITEAEIFSSQFNSVNIEERVAKALATLDDLYHAKILVTIYTRYMIYKDMVITSINIPRTPDIGDAIVFTLQATQLRIVSAQSTQLPKGLGVKKVTDSEGKAGTSNSNDIATRKRAGGMKNNGKASSDKGPIKDGSESKKDFR</sequence>
<evidence type="ECO:0000259" key="2">
    <source>
        <dbReference type="Pfam" id="PF21821"/>
    </source>
</evidence>
<organism evidence="3 4">
    <name type="scientific">Paramixta manurensis</name>
    <dbReference type="NCBI Taxonomy" id="2740817"/>
    <lineage>
        <taxon>Bacteria</taxon>
        <taxon>Pseudomonadati</taxon>
        <taxon>Pseudomonadota</taxon>
        <taxon>Gammaproteobacteria</taxon>
        <taxon>Enterobacterales</taxon>
        <taxon>Erwiniaceae</taxon>
        <taxon>Paramixta</taxon>
    </lineage>
</organism>
<gene>
    <name evidence="3" type="ORF">PMPD1_1737</name>
</gene>
<dbReference type="Proteomes" id="UP000505325">
    <property type="component" value="Chromosome"/>
</dbReference>
<dbReference type="RefSeq" id="WP_173633691.1">
    <property type="nucleotide sequence ID" value="NZ_CP054212.1"/>
</dbReference>
<name>A0A6M8UDV6_9GAMM</name>
<dbReference type="EMBL" id="CP054212">
    <property type="protein sequence ID" value="QKJ86687.1"/>
    <property type="molecule type" value="Genomic_DNA"/>
</dbReference>
<proteinExistence type="predicted"/>
<feature type="compositionally biased region" description="Basic and acidic residues" evidence="1">
    <location>
        <begin position="202"/>
        <end position="219"/>
    </location>
</feature>
<keyword evidence="4" id="KW-1185">Reference proteome</keyword>
<evidence type="ECO:0000256" key="1">
    <source>
        <dbReference type="SAM" id="MobiDB-lite"/>
    </source>
</evidence>
<protein>
    <recommendedName>
        <fullName evidence="2">Dit-like phage tail protein N-terminal domain-containing protein</fullName>
    </recommendedName>
</protein>
<accession>A0A6M8UDV6</accession>
<dbReference type="AlphaFoldDB" id="A0A6M8UDV6"/>
<dbReference type="Pfam" id="PF21821">
    <property type="entry name" value="Dit_like"/>
    <property type="match status" value="1"/>
</dbReference>
<feature type="domain" description="Dit-like phage tail protein N-terminal" evidence="2">
    <location>
        <begin position="31"/>
        <end position="163"/>
    </location>
</feature>
<evidence type="ECO:0000313" key="4">
    <source>
        <dbReference type="Proteomes" id="UP000505325"/>
    </source>
</evidence>
<reference evidence="3 4" key="1">
    <citation type="submission" date="2020-06" db="EMBL/GenBank/DDBJ databases">
        <title>Genome sequence of Paramixta manurensis strain PD-1.</title>
        <authorList>
            <person name="Lee C.W."/>
            <person name="Kim J."/>
        </authorList>
    </citation>
    <scope>NUCLEOTIDE SEQUENCE [LARGE SCALE GENOMIC DNA]</scope>
    <source>
        <strain evidence="3 4">PD-1</strain>
    </source>
</reference>
<dbReference type="KEGG" id="pmak:PMPD1_1737"/>